<sequence>MRTNVLELATTMTCRRTISALSAYESGSVSKLIRKDLNRVLAHHHPEIGKNSLVHFVDSQIFSDKINEKSVVTPSSLDIVDNHQEIPRISQTASSVILNQIITKKIGFEFMTNNAMKTLLTAVFSVVDNFYIISDIHEALAIFTDLIVAQTIFALRYCSLSRQESSPQQPCLAVSTLFLRPPLHRTSTFSVYRLIALPTVLHGGKYTYSNLPTL</sequence>
<name>A0A816SXE8_9BILA</name>
<protein>
    <submittedName>
        <fullName evidence="1">Uncharacterized protein</fullName>
    </submittedName>
</protein>
<dbReference type="EMBL" id="CAJNRG010006805">
    <property type="protein sequence ID" value="CAF2089092.1"/>
    <property type="molecule type" value="Genomic_DNA"/>
</dbReference>
<dbReference type="Proteomes" id="UP000663887">
    <property type="component" value="Unassembled WGS sequence"/>
</dbReference>
<evidence type="ECO:0000313" key="2">
    <source>
        <dbReference type="EMBL" id="CAF3968245.1"/>
    </source>
</evidence>
<organism evidence="1 3">
    <name type="scientific">Rotaria magnacalcarata</name>
    <dbReference type="NCBI Taxonomy" id="392030"/>
    <lineage>
        <taxon>Eukaryota</taxon>
        <taxon>Metazoa</taxon>
        <taxon>Spiralia</taxon>
        <taxon>Gnathifera</taxon>
        <taxon>Rotifera</taxon>
        <taxon>Eurotatoria</taxon>
        <taxon>Bdelloidea</taxon>
        <taxon>Philodinida</taxon>
        <taxon>Philodinidae</taxon>
        <taxon>Rotaria</taxon>
    </lineage>
</organism>
<dbReference type="EMBL" id="CAJOBF010001615">
    <property type="protein sequence ID" value="CAF3968245.1"/>
    <property type="molecule type" value="Genomic_DNA"/>
</dbReference>
<dbReference type="Proteomes" id="UP000663842">
    <property type="component" value="Unassembled WGS sequence"/>
</dbReference>
<gene>
    <name evidence="2" type="ORF">UXM345_LOCUS14328</name>
    <name evidence="1" type="ORF">XDN619_LOCUS16253</name>
</gene>
<evidence type="ECO:0000313" key="3">
    <source>
        <dbReference type="Proteomes" id="UP000663887"/>
    </source>
</evidence>
<reference evidence="1" key="1">
    <citation type="submission" date="2021-02" db="EMBL/GenBank/DDBJ databases">
        <authorList>
            <person name="Nowell W R."/>
        </authorList>
    </citation>
    <scope>NUCLEOTIDE SEQUENCE</scope>
</reference>
<evidence type="ECO:0000313" key="1">
    <source>
        <dbReference type="EMBL" id="CAF2089092.1"/>
    </source>
</evidence>
<dbReference type="AlphaFoldDB" id="A0A816SXE8"/>
<accession>A0A816SXE8</accession>
<proteinExistence type="predicted"/>
<comment type="caution">
    <text evidence="1">The sequence shown here is derived from an EMBL/GenBank/DDBJ whole genome shotgun (WGS) entry which is preliminary data.</text>
</comment>